<sequence length="387" mass="43300">MAQDLQNVLERGVETVFPSKLAFEKALGSGKKLTIYNGIDPTASSLHLGHLVVLKKLRQFQDLDHKIILLFGDFTAMIGDPSGKLQARKAQTRAQVLANVKDYKNQAAKILNFSGKNPAEIRFNSAWLSKLSFEEIIQLASHFTTQQLLERDMFQKRVRAQKPIYLPELIYPLLQGYDSVAMKVDVEVGGSDQMFNMLVGRELVKKYLGKEKFVLTTKLLTVGEVKMGKTESVFTPLSLPPSEMFGKIMALPDDAMPSFFELLTDLEPGNFENLLPLEAKKLLAKEILKQLFAQSQVGAAQREFESVFQKRGTPTTMTVFKANDKTYSVVEVLAKSESVSSRSQAKRLVEQGAIEIDGKVVKSSQEKVGNREIVIKIGKRKFLKILP</sequence>
<dbReference type="InterPro" id="IPR036986">
    <property type="entry name" value="S4_RNA-bd_sf"/>
</dbReference>
<keyword evidence="3 10" id="KW-0547">Nucleotide-binding</keyword>
<keyword evidence="2 10" id="KW-0436">Ligase</keyword>
<dbReference type="GO" id="GO:0003723">
    <property type="term" value="F:RNA binding"/>
    <property type="evidence" value="ECO:0007669"/>
    <property type="project" value="UniProtKB-KW"/>
</dbReference>
<reference evidence="12 13" key="1">
    <citation type="journal article" date="2016" name="Nat. Commun.">
        <title>Thousands of microbial genomes shed light on interconnected biogeochemical processes in an aquifer system.</title>
        <authorList>
            <person name="Anantharaman K."/>
            <person name="Brown C.T."/>
            <person name="Hug L.A."/>
            <person name="Sharon I."/>
            <person name="Castelle C.J."/>
            <person name="Probst A.J."/>
            <person name="Thomas B.C."/>
            <person name="Singh A."/>
            <person name="Wilkins M.J."/>
            <person name="Karaoz U."/>
            <person name="Brodie E.L."/>
            <person name="Williams K.H."/>
            <person name="Hubbard S.S."/>
            <person name="Banfield J.F."/>
        </authorList>
    </citation>
    <scope>NUCLEOTIDE SEQUENCE [LARGE SCALE GENOMIC DNA]</scope>
</reference>
<protein>
    <recommendedName>
        <fullName evidence="1 8">Tyrosine--tRNA ligase</fullName>
        <ecNumber evidence="1 8">6.1.1.1</ecNumber>
    </recommendedName>
</protein>
<dbReference type="NCBIfam" id="TIGR00234">
    <property type="entry name" value="tyrS"/>
    <property type="match status" value="1"/>
</dbReference>
<dbReference type="Pfam" id="PF00579">
    <property type="entry name" value="tRNA-synt_1b"/>
    <property type="match status" value="1"/>
</dbReference>
<organism evidence="12 13">
    <name type="scientific">Candidatus Curtissbacteria bacterium RBG_16_39_7</name>
    <dbReference type="NCBI Taxonomy" id="1797707"/>
    <lineage>
        <taxon>Bacteria</taxon>
        <taxon>Candidatus Curtissiibacteriota</taxon>
    </lineage>
</organism>
<dbReference type="GO" id="GO:0005829">
    <property type="term" value="C:cytosol"/>
    <property type="evidence" value="ECO:0007669"/>
    <property type="project" value="TreeGrafter"/>
</dbReference>
<dbReference type="Gene3D" id="3.10.290.10">
    <property type="entry name" value="RNA-binding S4 domain"/>
    <property type="match status" value="1"/>
</dbReference>
<dbReference type="SUPFAM" id="SSF52374">
    <property type="entry name" value="Nucleotidylyl transferase"/>
    <property type="match status" value="1"/>
</dbReference>
<evidence type="ECO:0000256" key="5">
    <source>
        <dbReference type="ARBA" id="ARBA00022917"/>
    </source>
</evidence>
<feature type="domain" description="RNA-binding S4" evidence="11">
    <location>
        <begin position="328"/>
        <end position="384"/>
    </location>
</feature>
<dbReference type="PRINTS" id="PR01040">
    <property type="entry name" value="TRNASYNTHTYR"/>
</dbReference>
<keyword evidence="9" id="KW-0694">RNA-binding</keyword>
<proteinExistence type="inferred from homology"/>
<comment type="similarity">
    <text evidence="10">Belongs to the class-I aminoacyl-tRNA synthetase family.</text>
</comment>
<evidence type="ECO:0000256" key="6">
    <source>
        <dbReference type="ARBA" id="ARBA00023146"/>
    </source>
</evidence>
<dbReference type="Gene3D" id="3.40.50.620">
    <property type="entry name" value="HUPs"/>
    <property type="match status" value="1"/>
</dbReference>
<evidence type="ECO:0000256" key="4">
    <source>
        <dbReference type="ARBA" id="ARBA00022840"/>
    </source>
</evidence>
<evidence type="ECO:0000313" key="12">
    <source>
        <dbReference type="EMBL" id="OGD86199.1"/>
    </source>
</evidence>
<dbReference type="PANTHER" id="PTHR11766:SF1">
    <property type="entry name" value="TYROSINE--TRNA LIGASE"/>
    <property type="match status" value="1"/>
</dbReference>
<dbReference type="InterPro" id="IPR002307">
    <property type="entry name" value="Tyr-tRNA-ligase"/>
</dbReference>
<evidence type="ECO:0000259" key="11">
    <source>
        <dbReference type="SMART" id="SM00363"/>
    </source>
</evidence>
<evidence type="ECO:0000256" key="2">
    <source>
        <dbReference type="ARBA" id="ARBA00022598"/>
    </source>
</evidence>
<dbReference type="EC" id="6.1.1.1" evidence="1 8"/>
<dbReference type="GO" id="GO:0005524">
    <property type="term" value="F:ATP binding"/>
    <property type="evidence" value="ECO:0007669"/>
    <property type="project" value="UniProtKB-KW"/>
</dbReference>
<accession>A0A1F5G2X9</accession>
<evidence type="ECO:0000256" key="1">
    <source>
        <dbReference type="ARBA" id="ARBA00013160"/>
    </source>
</evidence>
<comment type="catalytic activity">
    <reaction evidence="7">
        <text>tRNA(Tyr) + L-tyrosine + ATP = L-tyrosyl-tRNA(Tyr) + AMP + diphosphate + H(+)</text>
        <dbReference type="Rhea" id="RHEA:10220"/>
        <dbReference type="Rhea" id="RHEA-COMP:9706"/>
        <dbReference type="Rhea" id="RHEA-COMP:9707"/>
        <dbReference type="ChEBI" id="CHEBI:15378"/>
        <dbReference type="ChEBI" id="CHEBI:30616"/>
        <dbReference type="ChEBI" id="CHEBI:33019"/>
        <dbReference type="ChEBI" id="CHEBI:58315"/>
        <dbReference type="ChEBI" id="CHEBI:78442"/>
        <dbReference type="ChEBI" id="CHEBI:78536"/>
        <dbReference type="ChEBI" id="CHEBI:456215"/>
        <dbReference type="EC" id="6.1.1.1"/>
    </reaction>
</comment>
<dbReference type="Pfam" id="PF01479">
    <property type="entry name" value="S4"/>
    <property type="match status" value="1"/>
</dbReference>
<keyword evidence="4 10" id="KW-0067">ATP-binding</keyword>
<dbReference type="Gene3D" id="1.10.240.10">
    <property type="entry name" value="Tyrosyl-Transfer RNA Synthetase"/>
    <property type="match status" value="1"/>
</dbReference>
<dbReference type="GO" id="GO:0006437">
    <property type="term" value="P:tyrosyl-tRNA aminoacylation"/>
    <property type="evidence" value="ECO:0007669"/>
    <property type="project" value="UniProtKB-UniRule"/>
</dbReference>
<dbReference type="Proteomes" id="UP000176628">
    <property type="component" value="Unassembled WGS sequence"/>
</dbReference>
<dbReference type="GO" id="GO:0004831">
    <property type="term" value="F:tyrosine-tRNA ligase activity"/>
    <property type="evidence" value="ECO:0007669"/>
    <property type="project" value="UniProtKB-UniRule"/>
</dbReference>
<dbReference type="CDD" id="cd00805">
    <property type="entry name" value="TyrRS_core"/>
    <property type="match status" value="1"/>
</dbReference>
<evidence type="ECO:0000256" key="10">
    <source>
        <dbReference type="RuleBase" id="RU363036"/>
    </source>
</evidence>
<dbReference type="SMART" id="SM00363">
    <property type="entry name" value="S4"/>
    <property type="match status" value="1"/>
</dbReference>
<dbReference type="EMBL" id="MFAV01000028">
    <property type="protein sequence ID" value="OGD86199.1"/>
    <property type="molecule type" value="Genomic_DNA"/>
</dbReference>
<dbReference type="AlphaFoldDB" id="A0A1F5G2X9"/>
<dbReference type="InterPro" id="IPR014729">
    <property type="entry name" value="Rossmann-like_a/b/a_fold"/>
</dbReference>
<keyword evidence="5 10" id="KW-0648">Protein biosynthesis</keyword>
<dbReference type="PANTHER" id="PTHR11766">
    <property type="entry name" value="TYROSYL-TRNA SYNTHETASE"/>
    <property type="match status" value="1"/>
</dbReference>
<comment type="caution">
    <text evidence="12">The sequence shown here is derived from an EMBL/GenBank/DDBJ whole genome shotgun (WGS) entry which is preliminary data.</text>
</comment>
<evidence type="ECO:0000313" key="13">
    <source>
        <dbReference type="Proteomes" id="UP000176628"/>
    </source>
</evidence>
<keyword evidence="6 10" id="KW-0030">Aminoacyl-tRNA synthetase</keyword>
<dbReference type="CDD" id="cd00165">
    <property type="entry name" value="S4"/>
    <property type="match status" value="1"/>
</dbReference>
<gene>
    <name evidence="12" type="ORF">A2Z23_03235</name>
</gene>
<evidence type="ECO:0000256" key="7">
    <source>
        <dbReference type="ARBA" id="ARBA00048248"/>
    </source>
</evidence>
<dbReference type="InterPro" id="IPR024088">
    <property type="entry name" value="Tyr-tRNA-ligase_bac-type"/>
</dbReference>
<dbReference type="InterPro" id="IPR002305">
    <property type="entry name" value="aa-tRNA-synth_Ic"/>
</dbReference>
<dbReference type="SUPFAM" id="SSF55174">
    <property type="entry name" value="Alpha-L RNA-binding motif"/>
    <property type="match status" value="1"/>
</dbReference>
<dbReference type="PROSITE" id="PS50889">
    <property type="entry name" value="S4"/>
    <property type="match status" value="1"/>
</dbReference>
<evidence type="ECO:0000256" key="9">
    <source>
        <dbReference type="PROSITE-ProRule" id="PRU00182"/>
    </source>
</evidence>
<evidence type="ECO:0000256" key="8">
    <source>
        <dbReference type="NCBIfam" id="TIGR00234"/>
    </source>
</evidence>
<dbReference type="InterPro" id="IPR002942">
    <property type="entry name" value="S4_RNA-bd"/>
</dbReference>
<evidence type="ECO:0000256" key="3">
    <source>
        <dbReference type="ARBA" id="ARBA00022741"/>
    </source>
</evidence>
<name>A0A1F5G2X9_9BACT</name>